<dbReference type="Proteomes" id="UP000645828">
    <property type="component" value="Unassembled WGS sequence"/>
</dbReference>
<dbReference type="GO" id="GO:0000981">
    <property type="term" value="F:DNA-binding transcription factor activity, RNA polymerase II-specific"/>
    <property type="evidence" value="ECO:0007669"/>
    <property type="project" value="TreeGrafter"/>
</dbReference>
<dbReference type="InterPro" id="IPR000327">
    <property type="entry name" value="POU_dom"/>
</dbReference>
<comment type="caution">
    <text evidence="7">The sequence shown here is derived from an EMBL/GenBank/DDBJ whole genome shotgun (WGS) entry which is preliminary data.</text>
</comment>
<evidence type="ECO:0000256" key="1">
    <source>
        <dbReference type="ARBA" id="ARBA00004123"/>
    </source>
</evidence>
<protein>
    <submittedName>
        <fullName evidence="7">(raccoon dog) hypothetical protein</fullName>
    </submittedName>
</protein>
<sequence length="283" mass="31016">MTGHLASDTALGGPEPCWVDLWTLLSFQAPPGRSGIGLGQVLRCGRIPFLSSEGMASCGPQVGVGLMPQGSLKTSQQRVSEGWSGEQLRGYLPPALCCPESQDIKALQKDLKQFTTLLEQKRIILVHTQADVGLTLGTLFGKPLLPNWVEEAGNSENLQEICKAETLKPVRDNLENMCLWCRKPALQPISHIAQQFRLEKDVIRISDYLQGEDFGSPFSGAPVCFPLAPGHHFTTPYSLLPDSEAFPSVSVTTLGSPVLRGRGNARERTWGLYQDFGIKFFIH</sequence>
<keyword evidence="2" id="KW-0597">Phosphoprotein</keyword>
<dbReference type="AlphaFoldDB" id="A0A811YG85"/>
<dbReference type="PANTHER" id="PTHR11636">
    <property type="entry name" value="POU DOMAIN"/>
    <property type="match status" value="1"/>
</dbReference>
<evidence type="ECO:0000259" key="6">
    <source>
        <dbReference type="PROSITE" id="PS51179"/>
    </source>
</evidence>
<dbReference type="EMBL" id="CAJHUB010000671">
    <property type="protein sequence ID" value="CAD7673412.1"/>
    <property type="molecule type" value="Genomic_DNA"/>
</dbReference>
<dbReference type="GO" id="GO:0000978">
    <property type="term" value="F:RNA polymerase II cis-regulatory region sequence-specific DNA binding"/>
    <property type="evidence" value="ECO:0007669"/>
    <property type="project" value="TreeGrafter"/>
</dbReference>
<accession>A0A811YG85</accession>
<comment type="subcellular location">
    <subcellularLocation>
        <location evidence="1">Nucleus</location>
    </subcellularLocation>
</comment>
<keyword evidence="8" id="KW-1185">Reference proteome</keyword>
<reference evidence="7" key="1">
    <citation type="submission" date="2020-12" db="EMBL/GenBank/DDBJ databases">
        <authorList>
            <consortium name="Molecular Ecology Group"/>
        </authorList>
    </citation>
    <scope>NUCLEOTIDE SEQUENCE</scope>
    <source>
        <strain evidence="7">TBG_1078</strain>
    </source>
</reference>
<keyword evidence="3" id="KW-0238">DNA-binding</keyword>
<evidence type="ECO:0000256" key="2">
    <source>
        <dbReference type="ARBA" id="ARBA00022553"/>
    </source>
</evidence>
<dbReference type="GO" id="GO:0005634">
    <property type="term" value="C:nucleus"/>
    <property type="evidence" value="ECO:0007669"/>
    <property type="project" value="UniProtKB-SubCell"/>
</dbReference>
<keyword evidence="5" id="KW-0539">Nucleus</keyword>
<dbReference type="SMART" id="SM00352">
    <property type="entry name" value="POU"/>
    <property type="match status" value="1"/>
</dbReference>
<organism evidence="7 8">
    <name type="scientific">Nyctereutes procyonoides</name>
    <name type="common">Raccoon dog</name>
    <name type="synonym">Canis procyonoides</name>
    <dbReference type="NCBI Taxonomy" id="34880"/>
    <lineage>
        <taxon>Eukaryota</taxon>
        <taxon>Metazoa</taxon>
        <taxon>Chordata</taxon>
        <taxon>Craniata</taxon>
        <taxon>Vertebrata</taxon>
        <taxon>Euteleostomi</taxon>
        <taxon>Mammalia</taxon>
        <taxon>Eutheria</taxon>
        <taxon>Laurasiatheria</taxon>
        <taxon>Carnivora</taxon>
        <taxon>Caniformia</taxon>
        <taxon>Canidae</taxon>
        <taxon>Nyctereutes</taxon>
    </lineage>
</organism>
<evidence type="ECO:0000313" key="8">
    <source>
        <dbReference type="Proteomes" id="UP000645828"/>
    </source>
</evidence>
<feature type="domain" description="POU-specific" evidence="6">
    <location>
        <begin position="103"/>
        <end position="189"/>
    </location>
</feature>
<gene>
    <name evidence="7" type="ORF">NYPRO_LOCUS6207</name>
</gene>
<evidence type="ECO:0000256" key="5">
    <source>
        <dbReference type="ARBA" id="ARBA00023242"/>
    </source>
</evidence>
<keyword evidence="4" id="KW-0371">Homeobox</keyword>
<dbReference type="PROSITE" id="PS51179">
    <property type="entry name" value="POU_3"/>
    <property type="match status" value="1"/>
</dbReference>
<evidence type="ECO:0000256" key="4">
    <source>
        <dbReference type="ARBA" id="ARBA00023155"/>
    </source>
</evidence>
<evidence type="ECO:0000256" key="3">
    <source>
        <dbReference type="ARBA" id="ARBA00023125"/>
    </source>
</evidence>
<dbReference type="PANTHER" id="PTHR11636:SF86">
    <property type="entry name" value="POU DOMAIN, CLASS 5, TRANSCRIPTION FACTOR 1-RELATED"/>
    <property type="match status" value="1"/>
</dbReference>
<name>A0A811YG85_NYCPR</name>
<proteinExistence type="predicted"/>
<dbReference type="InterPro" id="IPR050255">
    <property type="entry name" value="POU_domain_TF"/>
</dbReference>
<evidence type="ECO:0000313" key="7">
    <source>
        <dbReference type="EMBL" id="CAD7673412.1"/>
    </source>
</evidence>
<dbReference type="InterPro" id="IPR010982">
    <property type="entry name" value="Lambda_DNA-bd_dom_sf"/>
</dbReference>
<dbReference type="SUPFAM" id="SSF47413">
    <property type="entry name" value="lambda repressor-like DNA-binding domains"/>
    <property type="match status" value="1"/>
</dbReference>